<feature type="chain" id="PRO_5044764654" description="Galectin" evidence="1">
    <location>
        <begin position="23"/>
        <end position="172"/>
    </location>
</feature>
<proteinExistence type="predicted"/>
<evidence type="ECO:0000313" key="3">
    <source>
        <dbReference type="Proteomes" id="UP001634394"/>
    </source>
</evidence>
<sequence>MEQRHILQLTLNLLLLITEDNAQRQCTFAALRESNRSEADSDRFTREIRCCSDYTCGGFNENQMLDNNWFNNPVYQSNTLYMLKTKIKETFAAPMNAANIVTFSIPGGLRVGKDFYLRFTTLDGVLRYIDLDYGTRHTEYMAYRFSPNCGTVLKIDGMVEIIQIQFSDNNSY</sequence>
<accession>A0ABD3X559</accession>
<evidence type="ECO:0008006" key="4">
    <source>
        <dbReference type="Google" id="ProtNLM"/>
    </source>
</evidence>
<protein>
    <recommendedName>
        <fullName evidence="4">Galectin</fullName>
    </recommendedName>
</protein>
<organism evidence="2 3">
    <name type="scientific">Sinanodonta woodiana</name>
    <name type="common">Chinese pond mussel</name>
    <name type="synonym">Anodonta woodiana</name>
    <dbReference type="NCBI Taxonomy" id="1069815"/>
    <lineage>
        <taxon>Eukaryota</taxon>
        <taxon>Metazoa</taxon>
        <taxon>Spiralia</taxon>
        <taxon>Lophotrochozoa</taxon>
        <taxon>Mollusca</taxon>
        <taxon>Bivalvia</taxon>
        <taxon>Autobranchia</taxon>
        <taxon>Heteroconchia</taxon>
        <taxon>Palaeoheterodonta</taxon>
        <taxon>Unionida</taxon>
        <taxon>Unionoidea</taxon>
        <taxon>Unionidae</taxon>
        <taxon>Unioninae</taxon>
        <taxon>Sinanodonta</taxon>
    </lineage>
</organism>
<keyword evidence="3" id="KW-1185">Reference proteome</keyword>
<keyword evidence="1" id="KW-0732">Signal</keyword>
<feature type="signal peptide" evidence="1">
    <location>
        <begin position="1"/>
        <end position="22"/>
    </location>
</feature>
<evidence type="ECO:0000256" key="1">
    <source>
        <dbReference type="SAM" id="SignalP"/>
    </source>
</evidence>
<reference evidence="2 3" key="1">
    <citation type="submission" date="2024-11" db="EMBL/GenBank/DDBJ databases">
        <title>Chromosome-level genome assembly of the freshwater bivalve Anodonta woodiana.</title>
        <authorList>
            <person name="Chen X."/>
        </authorList>
    </citation>
    <scope>NUCLEOTIDE SEQUENCE [LARGE SCALE GENOMIC DNA]</scope>
    <source>
        <strain evidence="2">MN2024</strain>
        <tissue evidence="2">Gills</tissue>
    </source>
</reference>
<comment type="caution">
    <text evidence="2">The sequence shown here is derived from an EMBL/GenBank/DDBJ whole genome shotgun (WGS) entry which is preliminary data.</text>
</comment>
<evidence type="ECO:0000313" key="2">
    <source>
        <dbReference type="EMBL" id="KAL3880831.1"/>
    </source>
</evidence>
<dbReference type="Proteomes" id="UP001634394">
    <property type="component" value="Unassembled WGS sequence"/>
</dbReference>
<name>A0ABD3X559_SINWO</name>
<dbReference type="AlphaFoldDB" id="A0ABD3X559"/>
<dbReference type="EMBL" id="JBJQND010000004">
    <property type="protein sequence ID" value="KAL3880831.1"/>
    <property type="molecule type" value="Genomic_DNA"/>
</dbReference>
<gene>
    <name evidence="2" type="ORF">ACJMK2_033037</name>
</gene>